<dbReference type="SMART" id="SM00397">
    <property type="entry name" value="t_SNARE"/>
    <property type="match status" value="1"/>
</dbReference>
<keyword evidence="3" id="KW-0653">Protein transport</keyword>
<dbReference type="GO" id="GO:0031201">
    <property type="term" value="C:SNARE complex"/>
    <property type="evidence" value="ECO:0007669"/>
    <property type="project" value="TreeGrafter"/>
</dbReference>
<evidence type="ECO:0000256" key="5">
    <source>
        <dbReference type="ARBA" id="ARBA00023136"/>
    </source>
</evidence>
<dbReference type="AlphaFoldDB" id="A0A6A6IZR6"/>
<dbReference type="PROSITE" id="PS50192">
    <property type="entry name" value="T_SNARE"/>
    <property type="match status" value="1"/>
</dbReference>
<dbReference type="GeneID" id="54576382"/>
<evidence type="ECO:0000313" key="10">
    <source>
        <dbReference type="Proteomes" id="UP000800094"/>
    </source>
</evidence>
<evidence type="ECO:0000256" key="2">
    <source>
        <dbReference type="ARBA" id="ARBA00022448"/>
    </source>
</evidence>
<dbReference type="GO" id="GO:0005768">
    <property type="term" value="C:endosome"/>
    <property type="evidence" value="ECO:0007669"/>
    <property type="project" value="UniProtKB-ARBA"/>
</dbReference>
<accession>A0A6A6IZR6</accession>
<evidence type="ECO:0000256" key="1">
    <source>
        <dbReference type="ARBA" id="ARBA00004308"/>
    </source>
</evidence>
<feature type="domain" description="T-SNARE coiled-coil homology" evidence="8">
    <location>
        <begin position="175"/>
        <end position="237"/>
    </location>
</feature>
<evidence type="ECO:0000259" key="8">
    <source>
        <dbReference type="PROSITE" id="PS50192"/>
    </source>
</evidence>
<evidence type="ECO:0000256" key="6">
    <source>
        <dbReference type="SAM" id="MobiDB-lite"/>
    </source>
</evidence>
<dbReference type="EMBL" id="ML987189">
    <property type="protein sequence ID" value="KAF2255557.1"/>
    <property type="molecule type" value="Genomic_DNA"/>
</dbReference>
<dbReference type="FunFam" id="1.20.5.110:FF:000060">
    <property type="entry name" value="SNARE complex subunit (Syn8)"/>
    <property type="match status" value="1"/>
</dbReference>
<dbReference type="GO" id="GO:0048278">
    <property type="term" value="P:vesicle docking"/>
    <property type="evidence" value="ECO:0007669"/>
    <property type="project" value="TreeGrafter"/>
</dbReference>
<evidence type="ECO:0000256" key="4">
    <source>
        <dbReference type="ARBA" id="ARBA00023054"/>
    </source>
</evidence>
<dbReference type="Proteomes" id="UP000800094">
    <property type="component" value="Unassembled WGS sequence"/>
</dbReference>
<dbReference type="GO" id="GO:0000149">
    <property type="term" value="F:SNARE binding"/>
    <property type="evidence" value="ECO:0007669"/>
    <property type="project" value="TreeGrafter"/>
</dbReference>
<dbReference type="PANTHER" id="PTHR19957:SF423">
    <property type="entry name" value="SYNTAXIN-8-RELATED"/>
    <property type="match status" value="1"/>
</dbReference>
<keyword evidence="5 7" id="KW-0472">Membrane</keyword>
<keyword evidence="7" id="KW-0812">Transmembrane</keyword>
<keyword evidence="4" id="KW-0175">Coiled coil</keyword>
<dbReference type="InterPro" id="IPR000727">
    <property type="entry name" value="T_SNARE_dom"/>
</dbReference>
<dbReference type="SUPFAM" id="SSF58038">
    <property type="entry name" value="SNARE fusion complex"/>
    <property type="match status" value="1"/>
</dbReference>
<gene>
    <name evidence="9" type="ORF">BU26DRAFT_414172</name>
</gene>
<dbReference type="OrthoDB" id="244190at2759"/>
<comment type="subcellular location">
    <subcellularLocation>
        <location evidence="1">Endomembrane system</location>
    </subcellularLocation>
</comment>
<dbReference type="Pfam" id="PF05739">
    <property type="entry name" value="SNARE"/>
    <property type="match status" value="1"/>
</dbReference>
<feature type="compositionally biased region" description="Low complexity" evidence="6">
    <location>
        <begin position="81"/>
        <end position="104"/>
    </location>
</feature>
<sequence>MSTTNPPQLFLLADHIKLSLLERQRAISLNLSPNTQDGQISRSLEQFRSGIESLESQVADNEDESITSQLPRLRSQLADLTSQFTSSTSNSPTSPTVTQPNNPSLTSDFAAAQKKPRQVSKSVRFTDDPSTFRNAAPADDDPNRAALFPYRDDPSEDSGPDQSDMSNQQIHEYHSQVIREQDDQLDRLGQSIGRQRELGMQIGDELDGHALLLDEMEEGVDRHQAQFRRARGRLDRFSKKAKENWSLTVIVVLIIILVLLIVITK</sequence>
<feature type="compositionally biased region" description="Polar residues" evidence="6">
    <location>
        <begin position="119"/>
        <end position="132"/>
    </location>
</feature>
<keyword evidence="10" id="KW-1185">Reference proteome</keyword>
<dbReference type="PANTHER" id="PTHR19957">
    <property type="entry name" value="SYNTAXIN"/>
    <property type="match status" value="1"/>
</dbReference>
<dbReference type="GO" id="GO:0005484">
    <property type="term" value="F:SNAP receptor activity"/>
    <property type="evidence" value="ECO:0007669"/>
    <property type="project" value="TreeGrafter"/>
</dbReference>
<feature type="transmembrane region" description="Helical" evidence="7">
    <location>
        <begin position="245"/>
        <end position="263"/>
    </location>
</feature>
<proteinExistence type="predicted"/>
<dbReference type="CDD" id="cd15859">
    <property type="entry name" value="SNARE_SYN8"/>
    <property type="match status" value="1"/>
</dbReference>
<feature type="region of interest" description="Disordered" evidence="6">
    <location>
        <begin position="81"/>
        <end position="166"/>
    </location>
</feature>
<dbReference type="GO" id="GO:0006906">
    <property type="term" value="P:vesicle fusion"/>
    <property type="evidence" value="ECO:0007669"/>
    <property type="project" value="TreeGrafter"/>
</dbReference>
<evidence type="ECO:0000313" key="9">
    <source>
        <dbReference type="EMBL" id="KAF2255557.1"/>
    </source>
</evidence>
<keyword evidence="2" id="KW-0813">Transport</keyword>
<keyword evidence="7" id="KW-1133">Transmembrane helix</keyword>
<dbReference type="GO" id="GO:0006896">
    <property type="term" value="P:Golgi to vacuole transport"/>
    <property type="evidence" value="ECO:0007669"/>
    <property type="project" value="UniProtKB-ARBA"/>
</dbReference>
<dbReference type="RefSeq" id="XP_033690561.1">
    <property type="nucleotide sequence ID" value="XM_033823052.1"/>
</dbReference>
<evidence type="ECO:0000256" key="7">
    <source>
        <dbReference type="SAM" id="Phobius"/>
    </source>
</evidence>
<dbReference type="Gene3D" id="1.20.5.110">
    <property type="match status" value="1"/>
</dbReference>
<evidence type="ECO:0000256" key="3">
    <source>
        <dbReference type="ARBA" id="ARBA00022927"/>
    </source>
</evidence>
<reference evidence="9" key="1">
    <citation type="journal article" date="2020" name="Stud. Mycol.">
        <title>101 Dothideomycetes genomes: a test case for predicting lifestyles and emergence of pathogens.</title>
        <authorList>
            <person name="Haridas S."/>
            <person name="Albert R."/>
            <person name="Binder M."/>
            <person name="Bloem J."/>
            <person name="Labutti K."/>
            <person name="Salamov A."/>
            <person name="Andreopoulos B."/>
            <person name="Baker S."/>
            <person name="Barry K."/>
            <person name="Bills G."/>
            <person name="Bluhm B."/>
            <person name="Cannon C."/>
            <person name="Castanera R."/>
            <person name="Culley D."/>
            <person name="Daum C."/>
            <person name="Ezra D."/>
            <person name="Gonzalez J."/>
            <person name="Henrissat B."/>
            <person name="Kuo A."/>
            <person name="Liang C."/>
            <person name="Lipzen A."/>
            <person name="Lutzoni F."/>
            <person name="Magnuson J."/>
            <person name="Mondo S."/>
            <person name="Nolan M."/>
            <person name="Ohm R."/>
            <person name="Pangilinan J."/>
            <person name="Park H.-J."/>
            <person name="Ramirez L."/>
            <person name="Alfaro M."/>
            <person name="Sun H."/>
            <person name="Tritt A."/>
            <person name="Yoshinaga Y."/>
            <person name="Zwiers L.-H."/>
            <person name="Turgeon B."/>
            <person name="Goodwin S."/>
            <person name="Spatafora J."/>
            <person name="Crous P."/>
            <person name="Grigoriev I."/>
        </authorList>
    </citation>
    <scope>NUCLEOTIDE SEQUENCE</scope>
    <source>
        <strain evidence="9">CBS 122368</strain>
    </source>
</reference>
<name>A0A6A6IZR6_9PLEO</name>
<dbReference type="InterPro" id="IPR045242">
    <property type="entry name" value="Syntaxin"/>
</dbReference>
<organism evidence="9 10">
    <name type="scientific">Trematosphaeria pertusa</name>
    <dbReference type="NCBI Taxonomy" id="390896"/>
    <lineage>
        <taxon>Eukaryota</taxon>
        <taxon>Fungi</taxon>
        <taxon>Dikarya</taxon>
        <taxon>Ascomycota</taxon>
        <taxon>Pezizomycotina</taxon>
        <taxon>Dothideomycetes</taxon>
        <taxon>Pleosporomycetidae</taxon>
        <taxon>Pleosporales</taxon>
        <taxon>Massarineae</taxon>
        <taxon>Trematosphaeriaceae</taxon>
        <taxon>Trematosphaeria</taxon>
    </lineage>
</organism>
<dbReference type="GO" id="GO:0006886">
    <property type="term" value="P:intracellular protein transport"/>
    <property type="evidence" value="ECO:0007669"/>
    <property type="project" value="TreeGrafter"/>
</dbReference>
<protein>
    <recommendedName>
        <fullName evidence="8">t-SNARE coiled-coil homology domain-containing protein</fullName>
    </recommendedName>
</protein>